<proteinExistence type="predicted"/>
<dbReference type="EMBL" id="MK500394">
    <property type="protein sequence ID" value="QBK88663.1"/>
    <property type="molecule type" value="Genomic_DNA"/>
</dbReference>
<name>A0A481YZI2_9VIRU</name>
<evidence type="ECO:0000313" key="2">
    <source>
        <dbReference type="EMBL" id="QBK88663.1"/>
    </source>
</evidence>
<gene>
    <name evidence="2" type="ORF">LCMiAC01_03410</name>
</gene>
<keyword evidence="1" id="KW-0812">Transmembrane</keyword>
<protein>
    <submittedName>
        <fullName evidence="2">Uncharacterized protein</fullName>
    </submittedName>
</protein>
<sequence length="367" mass="42253">MDYTIITDIYNNKLVKGLDSNKNIPFIVIHSAQPNMIIERIGRLNYSDDGTVWKLISPVLIHTMYAYHMNPLMFSLVGNLWTSKNTIPNKISILLVNNNENISKHPINYEKIGSYNGLPVWKPIGPNGYMGIGYIVSRKKPSMQAMRTINNKLLAFYEGKNYIKGKLTNMNEFNLLSLVGNQKYTIKKTKKMDYRYINRKNKNNMRSDNTLNNIIGYSAQGILNDDYGNVPASFNSPNDFHNFGVITYNSPKQNNKKKVHTNKNNWSGTLPDLAAGKIYDDNKKWGLGKYVILFEPTDPWYNNEIYKTAFMPNIQQLDDEPIMTYDNTNINHTNKYINNFHIIALSLLIVIISLVCIRIYLNNKAKK</sequence>
<keyword evidence="1" id="KW-1133">Transmembrane helix</keyword>
<keyword evidence="1" id="KW-0472">Membrane</keyword>
<evidence type="ECO:0000256" key="1">
    <source>
        <dbReference type="SAM" id="Phobius"/>
    </source>
</evidence>
<feature type="transmembrane region" description="Helical" evidence="1">
    <location>
        <begin position="340"/>
        <end position="361"/>
    </location>
</feature>
<accession>A0A481YZI2</accession>
<organism evidence="2">
    <name type="scientific">Mimivirus LCMiAC01</name>
    <dbReference type="NCBI Taxonomy" id="2506608"/>
    <lineage>
        <taxon>Viruses</taxon>
        <taxon>Varidnaviria</taxon>
        <taxon>Bamfordvirae</taxon>
        <taxon>Nucleocytoviricota</taxon>
        <taxon>Megaviricetes</taxon>
        <taxon>Imitervirales</taxon>
        <taxon>Mimiviridae</taxon>
        <taxon>Klosneuvirinae</taxon>
    </lineage>
</organism>
<reference evidence="2" key="1">
    <citation type="journal article" date="2019" name="MBio">
        <title>Virus Genomes from Deep Sea Sediments Expand the Ocean Megavirome and Support Independent Origins of Viral Gigantism.</title>
        <authorList>
            <person name="Backstrom D."/>
            <person name="Yutin N."/>
            <person name="Jorgensen S.L."/>
            <person name="Dharamshi J."/>
            <person name="Homa F."/>
            <person name="Zaremba-Niedwiedzka K."/>
            <person name="Spang A."/>
            <person name="Wolf Y.I."/>
            <person name="Koonin E.V."/>
            <person name="Ettema T.J."/>
        </authorList>
    </citation>
    <scope>NUCLEOTIDE SEQUENCE</scope>
</reference>